<name>A0A0F4GNQ1_9PEZI</name>
<evidence type="ECO:0000256" key="1">
    <source>
        <dbReference type="SAM" id="MobiDB-lite"/>
    </source>
</evidence>
<feature type="region of interest" description="Disordered" evidence="1">
    <location>
        <begin position="390"/>
        <end position="437"/>
    </location>
</feature>
<dbReference type="EMBL" id="LAFY01000369">
    <property type="protein sequence ID" value="KJX99044.1"/>
    <property type="molecule type" value="Genomic_DNA"/>
</dbReference>
<gene>
    <name evidence="2" type="ORF">TI39_contig377g00007</name>
</gene>
<evidence type="ECO:0000313" key="2">
    <source>
        <dbReference type="EMBL" id="KJX99044.1"/>
    </source>
</evidence>
<dbReference type="AlphaFoldDB" id="A0A0F4GNQ1"/>
<proteinExistence type="predicted"/>
<feature type="compositionally biased region" description="Basic and acidic residues" evidence="1">
    <location>
        <begin position="390"/>
        <end position="426"/>
    </location>
</feature>
<comment type="caution">
    <text evidence="2">The sequence shown here is derived from an EMBL/GenBank/DDBJ whole genome shotgun (WGS) entry which is preliminary data.</text>
</comment>
<evidence type="ECO:0000313" key="3">
    <source>
        <dbReference type="Proteomes" id="UP000033647"/>
    </source>
</evidence>
<dbReference type="OrthoDB" id="62952at2759"/>
<dbReference type="Proteomes" id="UP000033647">
    <property type="component" value="Unassembled WGS sequence"/>
</dbReference>
<sequence>MKTLVLTHRDRRTHANLLDLPPELRLRIYGYMLIPSLPLHALRHQPTCHNHDPLAASTPPPYITALQNRPKPASWRSLLPRELLAEKCRISCIQQSGQRRNLAILRVSRLVYKEAIEFLWEDEKWGFTFTGLQDFVDSMKTMPLKGRLRVRKLVIREERSMDVQRRGFGLKEWLHSEFWSLVGGCPRLKYLEVPSTMGGVPTEEVAKLGSLRVVSVSVVGWTTLVDGMDMHRVEMGVKKGFNIRSGEIARKRREKKVEEWLKLADGRYGGRRDTPEWMQRVDAVLKKDRDAMAHQEGRRDRLTVTTAEGMRVEVEIWGLPMHSKAERRKLFLQEARKPKELEVSRRTVPDLPRLGGEDDKELALMARKSDQRAKIWYELEEDHEAVMEARRFQRNEEAKKDSAKEKATERRRTKRSARELAAEKKAVAKRAGRRHVQ</sequence>
<feature type="compositionally biased region" description="Basic residues" evidence="1">
    <location>
        <begin position="427"/>
        <end position="437"/>
    </location>
</feature>
<protein>
    <recommendedName>
        <fullName evidence="4">F-box domain-containing protein</fullName>
    </recommendedName>
</protein>
<organism evidence="2 3">
    <name type="scientific">Zymoseptoria brevis</name>
    <dbReference type="NCBI Taxonomy" id="1047168"/>
    <lineage>
        <taxon>Eukaryota</taxon>
        <taxon>Fungi</taxon>
        <taxon>Dikarya</taxon>
        <taxon>Ascomycota</taxon>
        <taxon>Pezizomycotina</taxon>
        <taxon>Dothideomycetes</taxon>
        <taxon>Dothideomycetidae</taxon>
        <taxon>Mycosphaerellales</taxon>
        <taxon>Mycosphaerellaceae</taxon>
        <taxon>Zymoseptoria</taxon>
    </lineage>
</organism>
<reference evidence="2 3" key="1">
    <citation type="submission" date="2015-03" db="EMBL/GenBank/DDBJ databases">
        <title>RNA-seq based gene annotation and comparative genomics of four Zymoseptoria species reveal species-specific pathogenicity related genes and transposable element activity.</title>
        <authorList>
            <person name="Grandaubert J."/>
            <person name="Bhattacharyya A."/>
            <person name="Stukenbrock E.H."/>
        </authorList>
    </citation>
    <scope>NUCLEOTIDE SEQUENCE [LARGE SCALE GENOMIC DNA]</scope>
    <source>
        <strain evidence="2 3">Zb18110</strain>
    </source>
</reference>
<evidence type="ECO:0008006" key="4">
    <source>
        <dbReference type="Google" id="ProtNLM"/>
    </source>
</evidence>
<keyword evidence="3" id="KW-1185">Reference proteome</keyword>
<dbReference type="PANTHER" id="PTHR38790">
    <property type="entry name" value="2EXR DOMAIN-CONTAINING PROTEIN-RELATED"/>
    <property type="match status" value="1"/>
</dbReference>
<accession>A0A0F4GNQ1</accession>